<evidence type="ECO:0000313" key="1">
    <source>
        <dbReference type="EMBL" id="KAB8337151.1"/>
    </source>
</evidence>
<proteinExistence type="predicted"/>
<dbReference type="Gene3D" id="3.30.70.100">
    <property type="match status" value="1"/>
</dbReference>
<accession>A0A5N6KPF5</accession>
<dbReference type="EMBL" id="VIBQ01000009">
    <property type="protein sequence ID" value="KAB8337151.1"/>
    <property type="molecule type" value="Genomic_DNA"/>
</dbReference>
<dbReference type="PANTHER" id="PTHR40257">
    <property type="match status" value="1"/>
</dbReference>
<organism evidence="1 2">
    <name type="scientific">Carpinus fangiana</name>
    <dbReference type="NCBI Taxonomy" id="176857"/>
    <lineage>
        <taxon>Eukaryota</taxon>
        <taxon>Viridiplantae</taxon>
        <taxon>Streptophyta</taxon>
        <taxon>Embryophyta</taxon>
        <taxon>Tracheophyta</taxon>
        <taxon>Spermatophyta</taxon>
        <taxon>Magnoliopsida</taxon>
        <taxon>eudicotyledons</taxon>
        <taxon>Gunneridae</taxon>
        <taxon>Pentapetalae</taxon>
        <taxon>rosids</taxon>
        <taxon>fabids</taxon>
        <taxon>Fagales</taxon>
        <taxon>Betulaceae</taxon>
        <taxon>Carpinus</taxon>
    </lineage>
</organism>
<dbReference type="Proteomes" id="UP000327013">
    <property type="component" value="Unassembled WGS sequence"/>
</dbReference>
<dbReference type="AlphaFoldDB" id="A0A5N6KPF5"/>
<comment type="caution">
    <text evidence="1">The sequence shown here is derived from an EMBL/GenBank/DDBJ whole genome shotgun (WGS) entry which is preliminary data.</text>
</comment>
<evidence type="ECO:0000313" key="2">
    <source>
        <dbReference type="Proteomes" id="UP000327013"/>
    </source>
</evidence>
<name>A0A5N6KPF5_9ROSI</name>
<sequence>MPLATTYLLSLRNTSTSLPALLAALPAKPIIHSRVIRWIVLPSTTPLKDPLLTHPWDLLLIFPARTALSPAFLAAHAVTASYALTIGIPTPILTSLPAKNARYLHPAPADVPPLTGTLRAPRIAASAQTLALTHELLAWARSWDAASEGRGGRGAVSMLNLLAFADGRHGEYVKYGQAFAAGAGARRGGDAKVVGRVVVPALPGGGDGEGGGGGDGEAAGIAGVEVGEGGKGWDEVALAHYPSVWHFADMLASEDYQAANERWRVGSLKDTCILMTSEVVLEEELARGEGGRIKGKM</sequence>
<dbReference type="OrthoDB" id="265717at2759"/>
<gene>
    <name evidence="1" type="ORF">FH972_021455</name>
</gene>
<protein>
    <submittedName>
        <fullName evidence="1">Uncharacterized protein</fullName>
    </submittedName>
</protein>
<dbReference type="PANTHER" id="PTHR40257:SF1">
    <property type="entry name" value="DUF1330 DOMAIN-CONTAINING PROTEIN"/>
    <property type="match status" value="1"/>
</dbReference>
<reference evidence="1 2" key="1">
    <citation type="submission" date="2019-06" db="EMBL/GenBank/DDBJ databases">
        <title>A chromosomal-level reference genome of Carpinus fangiana (Coryloideae, Betulaceae).</title>
        <authorList>
            <person name="Yang X."/>
            <person name="Wang Z."/>
            <person name="Zhang L."/>
            <person name="Hao G."/>
            <person name="Liu J."/>
            <person name="Yang Y."/>
        </authorList>
    </citation>
    <scope>NUCLEOTIDE SEQUENCE [LARGE SCALE GENOMIC DNA]</scope>
    <source>
        <strain evidence="1">Cfa_2016G</strain>
        <tissue evidence="1">Leaf</tissue>
    </source>
</reference>
<keyword evidence="2" id="KW-1185">Reference proteome</keyword>